<dbReference type="KEGG" id="tps:THAPSDRAFT_9099"/>
<dbReference type="AlphaFoldDB" id="B8CAD1"/>
<proteinExistence type="predicted"/>
<keyword evidence="3" id="KW-1185">Reference proteome</keyword>
<dbReference type="InParanoid" id="B8CAD1"/>
<evidence type="ECO:0000313" key="2">
    <source>
        <dbReference type="EMBL" id="EED89660.1"/>
    </source>
</evidence>
<reference evidence="2 3" key="2">
    <citation type="journal article" date="2008" name="Nature">
        <title>The Phaeodactylum genome reveals the evolutionary history of diatom genomes.</title>
        <authorList>
            <person name="Bowler C."/>
            <person name="Allen A.E."/>
            <person name="Badger J.H."/>
            <person name="Grimwood J."/>
            <person name="Jabbari K."/>
            <person name="Kuo A."/>
            <person name="Maheswari U."/>
            <person name="Martens C."/>
            <person name="Maumus F."/>
            <person name="Otillar R.P."/>
            <person name="Rayko E."/>
            <person name="Salamov A."/>
            <person name="Vandepoele K."/>
            <person name="Beszteri B."/>
            <person name="Gruber A."/>
            <person name="Heijde M."/>
            <person name="Katinka M."/>
            <person name="Mock T."/>
            <person name="Valentin K."/>
            <person name="Verret F."/>
            <person name="Berges J.A."/>
            <person name="Brownlee C."/>
            <person name="Cadoret J.P."/>
            <person name="Chiovitti A."/>
            <person name="Choi C.J."/>
            <person name="Coesel S."/>
            <person name="De Martino A."/>
            <person name="Detter J.C."/>
            <person name="Durkin C."/>
            <person name="Falciatore A."/>
            <person name="Fournet J."/>
            <person name="Haruta M."/>
            <person name="Huysman M.J."/>
            <person name="Jenkins B.D."/>
            <person name="Jiroutova K."/>
            <person name="Jorgensen R.E."/>
            <person name="Joubert Y."/>
            <person name="Kaplan A."/>
            <person name="Kroger N."/>
            <person name="Kroth P.G."/>
            <person name="La Roche J."/>
            <person name="Lindquist E."/>
            <person name="Lommer M."/>
            <person name="Martin-Jezequel V."/>
            <person name="Lopez P.J."/>
            <person name="Lucas S."/>
            <person name="Mangogna M."/>
            <person name="McGinnis K."/>
            <person name="Medlin L.K."/>
            <person name="Montsant A."/>
            <person name="Oudot-Le Secq M.P."/>
            <person name="Napoli C."/>
            <person name="Obornik M."/>
            <person name="Parker M.S."/>
            <person name="Petit J.L."/>
            <person name="Porcel B.M."/>
            <person name="Poulsen N."/>
            <person name="Robison M."/>
            <person name="Rychlewski L."/>
            <person name="Rynearson T.A."/>
            <person name="Schmutz J."/>
            <person name="Shapiro H."/>
            <person name="Siaut M."/>
            <person name="Stanley M."/>
            <person name="Sussman M.R."/>
            <person name="Taylor A.R."/>
            <person name="Vardi A."/>
            <person name="von Dassow P."/>
            <person name="Vyverman W."/>
            <person name="Willis A."/>
            <person name="Wyrwicz L.S."/>
            <person name="Rokhsar D.S."/>
            <person name="Weissenbach J."/>
            <person name="Armbrust E.V."/>
            <person name="Green B.R."/>
            <person name="Van de Peer Y."/>
            <person name="Grigoriev I.V."/>
        </authorList>
    </citation>
    <scope>NUCLEOTIDE SEQUENCE [LARGE SCALE GENOMIC DNA]</scope>
    <source>
        <strain evidence="2 3">CCMP1335</strain>
    </source>
</reference>
<protein>
    <submittedName>
        <fullName evidence="2">Uncharacterized protein</fullName>
    </submittedName>
</protein>
<dbReference type="GeneID" id="7447550"/>
<dbReference type="HOGENOM" id="CLU_708823_0_0_1"/>
<evidence type="ECO:0000256" key="1">
    <source>
        <dbReference type="SAM" id="MobiDB-lite"/>
    </source>
</evidence>
<feature type="region of interest" description="Disordered" evidence="1">
    <location>
        <begin position="343"/>
        <end position="364"/>
    </location>
</feature>
<dbReference type="PaxDb" id="35128-Thaps9099"/>
<feature type="compositionally biased region" description="Basic and acidic residues" evidence="1">
    <location>
        <begin position="349"/>
        <end position="363"/>
    </location>
</feature>
<name>B8CAD1_THAPS</name>
<dbReference type="Proteomes" id="UP000001449">
    <property type="component" value="Chromosome 12"/>
</dbReference>
<accession>B8CAD1</accession>
<organism evidence="2 3">
    <name type="scientific">Thalassiosira pseudonana</name>
    <name type="common">Marine diatom</name>
    <name type="synonym">Cyclotella nana</name>
    <dbReference type="NCBI Taxonomy" id="35128"/>
    <lineage>
        <taxon>Eukaryota</taxon>
        <taxon>Sar</taxon>
        <taxon>Stramenopiles</taxon>
        <taxon>Ochrophyta</taxon>
        <taxon>Bacillariophyta</taxon>
        <taxon>Coscinodiscophyceae</taxon>
        <taxon>Thalassiosirophycidae</taxon>
        <taxon>Thalassiosirales</taxon>
        <taxon>Thalassiosiraceae</taxon>
        <taxon>Thalassiosira</taxon>
    </lineage>
</organism>
<dbReference type="EMBL" id="CM000647">
    <property type="protein sequence ID" value="EED89660.1"/>
    <property type="molecule type" value="Genomic_DNA"/>
</dbReference>
<dbReference type="RefSeq" id="XP_002293199.1">
    <property type="nucleotide sequence ID" value="XM_002293163.1"/>
</dbReference>
<gene>
    <name evidence="2" type="ORF">THAPSDRAFT_9099</name>
</gene>
<dbReference type="eggNOG" id="ENOG502SRCY">
    <property type="taxonomic scope" value="Eukaryota"/>
</dbReference>
<evidence type="ECO:0000313" key="3">
    <source>
        <dbReference type="Proteomes" id="UP000001449"/>
    </source>
</evidence>
<reference evidence="2 3" key="1">
    <citation type="journal article" date="2004" name="Science">
        <title>The genome of the diatom Thalassiosira pseudonana: ecology, evolution, and metabolism.</title>
        <authorList>
            <person name="Armbrust E.V."/>
            <person name="Berges J.A."/>
            <person name="Bowler C."/>
            <person name="Green B.R."/>
            <person name="Martinez D."/>
            <person name="Putnam N.H."/>
            <person name="Zhou S."/>
            <person name="Allen A.E."/>
            <person name="Apt K.E."/>
            <person name="Bechner M."/>
            <person name="Brzezinski M.A."/>
            <person name="Chaal B.K."/>
            <person name="Chiovitti A."/>
            <person name="Davis A.K."/>
            <person name="Demarest M.S."/>
            <person name="Detter J.C."/>
            <person name="Glavina T."/>
            <person name="Goodstein D."/>
            <person name="Hadi M.Z."/>
            <person name="Hellsten U."/>
            <person name="Hildebrand M."/>
            <person name="Jenkins B.D."/>
            <person name="Jurka J."/>
            <person name="Kapitonov V.V."/>
            <person name="Kroger N."/>
            <person name="Lau W.W."/>
            <person name="Lane T.W."/>
            <person name="Larimer F.W."/>
            <person name="Lippmeier J.C."/>
            <person name="Lucas S."/>
            <person name="Medina M."/>
            <person name="Montsant A."/>
            <person name="Obornik M."/>
            <person name="Parker M.S."/>
            <person name="Palenik B."/>
            <person name="Pazour G.J."/>
            <person name="Richardson P.M."/>
            <person name="Rynearson T.A."/>
            <person name="Saito M.A."/>
            <person name="Schwartz D.C."/>
            <person name="Thamatrakoln K."/>
            <person name="Valentin K."/>
            <person name="Vardi A."/>
            <person name="Wilkerson F.P."/>
            <person name="Rokhsar D.S."/>
        </authorList>
    </citation>
    <scope>NUCLEOTIDE SEQUENCE [LARGE SCALE GENOMIC DNA]</scope>
    <source>
        <strain evidence="2 3">CCMP1335</strain>
    </source>
</reference>
<sequence length="390" mass="44421">MIDEIKTTNSFASRVEDVLKGEFKQPMSRALIMLALFEANRCLLSSFPGMKPFQRKIAVLSTALDIIQTLDFLTDEQKTHLSTMTRKNDTKPVIAKMAFNRAHKLENEVKTCIIPDIEKLLGEGKSHDQICDEFLQMRFEKVTEKSGPVPPFWSYRRLPIFLIYLVYYRNLEEDPSIFDAVAPRPLAEMPSKRPENLCEYVLRNWSWSWNKANTVGSNAEGAKGDPNISAKKDFEMSIGKKQVSTASFEDRLHLLMGIKVRMELLKQMEDEDVFPKRRVVKEKRMLIKALPPPISYDNRRTSTMVTKLHLELLKGMKDVLPKKMYANQMKTLFVGLAPLPTSDVNGSSKDADSDNDKQAKEGDTDVMVTERGWEEVGGIDEMNSAVSFIA</sequence>